<organism evidence="2 3">
    <name type="scientific">Serendipita indica (strain DSM 11827)</name>
    <name type="common">Root endophyte fungus</name>
    <name type="synonym">Piriformospora indica</name>
    <dbReference type="NCBI Taxonomy" id="1109443"/>
    <lineage>
        <taxon>Eukaryota</taxon>
        <taxon>Fungi</taxon>
        <taxon>Dikarya</taxon>
        <taxon>Basidiomycota</taxon>
        <taxon>Agaricomycotina</taxon>
        <taxon>Agaricomycetes</taxon>
        <taxon>Sebacinales</taxon>
        <taxon>Serendipitaceae</taxon>
        <taxon>Serendipita</taxon>
    </lineage>
</organism>
<reference evidence="2 3" key="1">
    <citation type="journal article" date="2011" name="PLoS Pathog.">
        <title>Endophytic Life Strategies Decoded by Genome and Transcriptome Analyses of the Mutualistic Root Symbiont Piriformospora indica.</title>
        <authorList>
            <person name="Zuccaro A."/>
            <person name="Lahrmann U."/>
            <person name="Guldener U."/>
            <person name="Langen G."/>
            <person name="Pfiffi S."/>
            <person name="Biedenkopf D."/>
            <person name="Wong P."/>
            <person name="Samans B."/>
            <person name="Grimm C."/>
            <person name="Basiewicz M."/>
            <person name="Murat C."/>
            <person name="Martin F."/>
            <person name="Kogel K.H."/>
        </authorList>
    </citation>
    <scope>NUCLEOTIDE SEQUENCE [LARGE SCALE GENOMIC DNA]</scope>
    <source>
        <strain evidence="2 3">DSM 11827</strain>
    </source>
</reference>
<dbReference type="OrthoDB" id="8113227at2759"/>
<sequence>MSQLKRNEPNWGMQSSSHLYTSSPDNVRLPAMLSTGDIDPSVPPVSQVEANRYLLGYPFDFIGDSSLWPFCTPSEGGLTTSTVPPTSPESFWFGNSSFEDSASCVSLSQYNHLSNSPSQEEFVAQSTNNFSFPSSSVPIPATSGQVTDTWSAASYNGNASGLIPALEALLSPKSPEAAHPPDALQPLSLDSHGPKRGHCPCPKTSSCKWENLSTQDMMDLPLEQHRGRSPARANRSTCRIKVLSRYPPKNREEIAKIMEDPDSVSDIPPYLIIPSPASGVNGRGKRFKCICCRTESPYPFASRKKAEEHVMINLGIRPLKCTRCGHRTTRKDDMKTHYNTCKSVVQPPASIPPFHQTFGGANAS</sequence>
<accession>G4TJZ4</accession>
<gene>
    <name evidence="2" type="ORF">PIIN_05577</name>
</gene>
<evidence type="ECO:0000313" key="3">
    <source>
        <dbReference type="Proteomes" id="UP000007148"/>
    </source>
</evidence>
<comment type="caution">
    <text evidence="2">The sequence shown here is derived from an EMBL/GenBank/DDBJ whole genome shotgun (WGS) entry which is preliminary data.</text>
</comment>
<dbReference type="Gene3D" id="3.30.160.60">
    <property type="entry name" value="Classic Zinc Finger"/>
    <property type="match status" value="1"/>
</dbReference>
<feature type="region of interest" description="Disordered" evidence="1">
    <location>
        <begin position="173"/>
        <end position="195"/>
    </location>
</feature>
<dbReference type="InParanoid" id="G4TJZ4"/>
<dbReference type="HOGENOM" id="CLU_869096_0_0_1"/>
<evidence type="ECO:0000313" key="2">
    <source>
        <dbReference type="EMBL" id="CCA71641.1"/>
    </source>
</evidence>
<dbReference type="Proteomes" id="UP000007148">
    <property type="component" value="Unassembled WGS sequence"/>
</dbReference>
<keyword evidence="3" id="KW-1185">Reference proteome</keyword>
<protein>
    <recommendedName>
        <fullName evidence="4">C2H2-type domain-containing protein</fullName>
    </recommendedName>
</protein>
<dbReference type="EMBL" id="CAFZ01000128">
    <property type="protein sequence ID" value="CCA71641.1"/>
    <property type="molecule type" value="Genomic_DNA"/>
</dbReference>
<proteinExistence type="predicted"/>
<evidence type="ECO:0008006" key="4">
    <source>
        <dbReference type="Google" id="ProtNLM"/>
    </source>
</evidence>
<evidence type="ECO:0000256" key="1">
    <source>
        <dbReference type="SAM" id="MobiDB-lite"/>
    </source>
</evidence>
<dbReference type="AlphaFoldDB" id="G4TJZ4"/>
<name>G4TJZ4_SERID</name>